<dbReference type="AlphaFoldDB" id="A0A1M4V1L9"/>
<accession>A0A1M4V1L9</accession>
<organism evidence="1 2">
    <name type="scientific">Ruegeria intermedia</name>
    <dbReference type="NCBI Taxonomy" id="996115"/>
    <lineage>
        <taxon>Bacteria</taxon>
        <taxon>Pseudomonadati</taxon>
        <taxon>Pseudomonadota</taxon>
        <taxon>Alphaproteobacteria</taxon>
        <taxon>Rhodobacterales</taxon>
        <taxon>Roseobacteraceae</taxon>
        <taxon>Ruegeria</taxon>
    </lineage>
</organism>
<protein>
    <submittedName>
        <fullName evidence="1">Uncharacterized protein</fullName>
    </submittedName>
</protein>
<sequence>MTTTTVTEGPAVLIGYGWRLQIEAEAPVFAEGASYVGQIRERPNAAEVLATLTSADQGIMRISDTVLELALHAEQTADLLPGRVVLDLVRTDLAPDLHLGFLMELPVILPVTRGLAP</sequence>
<dbReference type="RefSeq" id="WP_149775018.1">
    <property type="nucleotide sequence ID" value="NZ_FQVK01000005.1"/>
</dbReference>
<evidence type="ECO:0000313" key="2">
    <source>
        <dbReference type="Proteomes" id="UP000325134"/>
    </source>
</evidence>
<name>A0A1M4V1L9_9RHOB</name>
<dbReference type="EMBL" id="FQVK01000005">
    <property type="protein sequence ID" value="SHE62829.1"/>
    <property type="molecule type" value="Genomic_DNA"/>
</dbReference>
<reference evidence="1 2" key="1">
    <citation type="submission" date="2016-11" db="EMBL/GenBank/DDBJ databases">
        <authorList>
            <person name="Varghese N."/>
            <person name="Submissions S."/>
        </authorList>
    </citation>
    <scope>NUCLEOTIDE SEQUENCE [LARGE SCALE GENOMIC DNA]</scope>
    <source>
        <strain evidence="1 2">DSM 29341</strain>
    </source>
</reference>
<dbReference type="Proteomes" id="UP000325134">
    <property type="component" value="Unassembled WGS sequence"/>
</dbReference>
<proteinExistence type="predicted"/>
<dbReference type="OrthoDB" id="7868516at2"/>
<gene>
    <name evidence="1" type="ORF">SAMN05444279_10590</name>
</gene>
<keyword evidence="2" id="KW-1185">Reference proteome</keyword>
<evidence type="ECO:0000313" key="1">
    <source>
        <dbReference type="EMBL" id="SHE62829.1"/>
    </source>
</evidence>